<evidence type="ECO:0000259" key="6">
    <source>
        <dbReference type="Pfam" id="PF00496"/>
    </source>
</evidence>
<dbReference type="GO" id="GO:1904680">
    <property type="term" value="F:peptide transmembrane transporter activity"/>
    <property type="evidence" value="ECO:0007669"/>
    <property type="project" value="TreeGrafter"/>
</dbReference>
<keyword evidence="3 5" id="KW-0732">Signal</keyword>
<dbReference type="OrthoDB" id="2430588at2"/>
<dbReference type="Gene3D" id="3.10.105.10">
    <property type="entry name" value="Dipeptide-binding Protein, Domain 3"/>
    <property type="match status" value="1"/>
</dbReference>
<keyword evidence="2" id="KW-0813">Transport</keyword>
<dbReference type="EMBL" id="CP041217">
    <property type="protein sequence ID" value="QDH21661.1"/>
    <property type="molecule type" value="Genomic_DNA"/>
</dbReference>
<dbReference type="PANTHER" id="PTHR30290:SF9">
    <property type="entry name" value="OLIGOPEPTIDE-BINDING PROTEIN APPA"/>
    <property type="match status" value="1"/>
</dbReference>
<feature type="domain" description="Solute-binding protein family 5" evidence="6">
    <location>
        <begin position="276"/>
        <end position="614"/>
    </location>
</feature>
<evidence type="ECO:0000256" key="1">
    <source>
        <dbReference type="ARBA" id="ARBA00005695"/>
    </source>
</evidence>
<dbReference type="Proteomes" id="UP000316968">
    <property type="component" value="Chromosome"/>
</dbReference>
<organism evidence="7 8">
    <name type="scientific">Saccharibacillus brassicae</name>
    <dbReference type="NCBI Taxonomy" id="2583377"/>
    <lineage>
        <taxon>Bacteria</taxon>
        <taxon>Bacillati</taxon>
        <taxon>Bacillota</taxon>
        <taxon>Bacilli</taxon>
        <taxon>Bacillales</taxon>
        <taxon>Paenibacillaceae</taxon>
        <taxon>Saccharibacillus</taxon>
    </lineage>
</organism>
<dbReference type="Pfam" id="PF00496">
    <property type="entry name" value="SBP_bac_5"/>
    <property type="match status" value="1"/>
</dbReference>
<evidence type="ECO:0000256" key="2">
    <source>
        <dbReference type="ARBA" id="ARBA00022448"/>
    </source>
</evidence>
<evidence type="ECO:0000256" key="3">
    <source>
        <dbReference type="ARBA" id="ARBA00022729"/>
    </source>
</evidence>
<dbReference type="InterPro" id="IPR000914">
    <property type="entry name" value="SBP_5_dom"/>
</dbReference>
<feature type="signal peptide" evidence="5">
    <location>
        <begin position="1"/>
        <end position="30"/>
    </location>
</feature>
<feature type="compositionally biased region" description="Low complexity" evidence="4">
    <location>
        <begin position="33"/>
        <end position="44"/>
    </location>
</feature>
<comment type="similarity">
    <text evidence="1">Belongs to the bacterial solute-binding protein 5 family.</text>
</comment>
<accession>A0A4Y6UZ74</accession>
<proteinExistence type="inferred from homology"/>
<name>A0A4Y6UZ74_SACBS</name>
<reference evidence="7 8" key="1">
    <citation type="submission" date="2019-06" db="EMBL/GenBank/DDBJ databases">
        <title>Saccharibacillus brassicae sp. nov., an endophytic bacterium isolated from Chinese cabbage seeds (Brassica pekinensis).</title>
        <authorList>
            <person name="Jiang L."/>
            <person name="Lee J."/>
            <person name="Kim S.W."/>
        </authorList>
    </citation>
    <scope>NUCLEOTIDE SEQUENCE [LARGE SCALE GENOMIC DNA]</scope>
    <source>
        <strain evidence="8">KCTC 43072 / ATSA2</strain>
    </source>
</reference>
<dbReference type="InterPro" id="IPR039424">
    <property type="entry name" value="SBP_5"/>
</dbReference>
<evidence type="ECO:0000256" key="4">
    <source>
        <dbReference type="SAM" id="MobiDB-lite"/>
    </source>
</evidence>
<dbReference type="KEGG" id="saca:FFV09_12890"/>
<dbReference type="Gene3D" id="3.40.190.10">
    <property type="entry name" value="Periplasmic binding protein-like II"/>
    <property type="match status" value="1"/>
</dbReference>
<gene>
    <name evidence="7" type="ORF">FFV09_12890</name>
</gene>
<keyword evidence="8" id="KW-1185">Reference proteome</keyword>
<dbReference type="PANTHER" id="PTHR30290">
    <property type="entry name" value="PERIPLASMIC BINDING COMPONENT OF ABC TRANSPORTER"/>
    <property type="match status" value="1"/>
</dbReference>
<dbReference type="RefSeq" id="WP_141448206.1">
    <property type="nucleotide sequence ID" value="NZ_CP041217.1"/>
</dbReference>
<feature type="region of interest" description="Disordered" evidence="4">
    <location>
        <begin position="33"/>
        <end position="53"/>
    </location>
</feature>
<dbReference type="PROSITE" id="PS51257">
    <property type="entry name" value="PROKAR_LIPOPROTEIN"/>
    <property type="match status" value="1"/>
</dbReference>
<feature type="chain" id="PRO_5039672523" description="Solute-binding protein family 5 domain-containing protein" evidence="5">
    <location>
        <begin position="31"/>
        <end position="619"/>
    </location>
</feature>
<evidence type="ECO:0000313" key="8">
    <source>
        <dbReference type="Proteomes" id="UP000316968"/>
    </source>
</evidence>
<dbReference type="AlphaFoldDB" id="A0A4Y6UZ74"/>
<evidence type="ECO:0000313" key="7">
    <source>
        <dbReference type="EMBL" id="QDH21661.1"/>
    </source>
</evidence>
<evidence type="ECO:0000256" key="5">
    <source>
        <dbReference type="SAM" id="SignalP"/>
    </source>
</evidence>
<protein>
    <recommendedName>
        <fullName evidence="6">Solute-binding protein family 5 domain-containing protein</fullName>
    </recommendedName>
</protein>
<dbReference type="GO" id="GO:0015833">
    <property type="term" value="P:peptide transport"/>
    <property type="evidence" value="ECO:0007669"/>
    <property type="project" value="TreeGrafter"/>
</dbReference>
<dbReference type="SUPFAM" id="SSF53850">
    <property type="entry name" value="Periplasmic binding protein-like II"/>
    <property type="match status" value="2"/>
</dbReference>
<sequence>MRNSYKFTKTLTVLLLALLLVLAGCSSVTTKSDTAAPAASTADTGEQPAAEATTSAPVDIELLAMTSQESDVNIIRDQLTKNGFNVKLNLQPDYGSFKAQQDAGNYDAALSSWTTVTGNPDYAVRSLFKTGGDYSILADSEIDKLIDKAATESPEDYVATYKELEQKLVFDNAYIAPLYISLKSQAINKDILNPESVRLSKSRALAWEDIEFKDSAKNKTEPLVMTQAMSTLTSLDPIKGNDGSINTLNTNMYVRLINLTDDDKITSDGSLSRNFSIADGNSDYYFILRDDINFAKVEGDKAVDTGERVGADDVVFALDRAKNKDSVPDHRTYSLHEHIKTVSAVSDLSELDSAKTADGGTVREALEQGLEAPISALVADKTQADNAAGKYQVIKLTTTEPFPQVLNYLAHQSAGIVSKKQVESINTYDVAKFDVTKDIPYGDQNTVTEGAAYDNTLYASGPYILTTKNDYDAKFVKNPAYMPGTENEPNISNISIRFIADADSALAALRSGEIYSYYGVPETKFSVVEGDAKLQLQKIESNAVSYLLFNTSDKRPIGKSADLRKAVLYSINQDEILQFYEGNKIKAASTVSPLVDTGNVLTADPAKVKEALAAYEAAK</sequence>